<name>E9GH65_DAPPU</name>
<evidence type="ECO:0000256" key="1">
    <source>
        <dbReference type="SAM" id="Phobius"/>
    </source>
</evidence>
<dbReference type="Proteomes" id="UP000000305">
    <property type="component" value="Unassembled WGS sequence"/>
</dbReference>
<gene>
    <name evidence="2" type="ORF">DAPPUDRAFT_303605</name>
</gene>
<sequence>MYRVGRLPRGRMKTNLDYRHCDSRPIFLKFNYPELIVFFCMPVLSVVITQQLLNQNSTKDIFN</sequence>
<dbReference type="HOGENOM" id="CLU_2887999_0_0_1"/>
<proteinExistence type="predicted"/>
<evidence type="ECO:0000313" key="2">
    <source>
        <dbReference type="EMBL" id="EFX81244.1"/>
    </source>
</evidence>
<keyword evidence="1" id="KW-1133">Transmembrane helix</keyword>
<reference evidence="2 3" key="1">
    <citation type="journal article" date="2011" name="Science">
        <title>The ecoresponsive genome of Daphnia pulex.</title>
        <authorList>
            <person name="Colbourne J.K."/>
            <person name="Pfrender M.E."/>
            <person name="Gilbert D."/>
            <person name="Thomas W.K."/>
            <person name="Tucker A."/>
            <person name="Oakley T.H."/>
            <person name="Tokishita S."/>
            <person name="Aerts A."/>
            <person name="Arnold G.J."/>
            <person name="Basu M.K."/>
            <person name="Bauer D.J."/>
            <person name="Caceres C.E."/>
            <person name="Carmel L."/>
            <person name="Casola C."/>
            <person name="Choi J.H."/>
            <person name="Detter J.C."/>
            <person name="Dong Q."/>
            <person name="Dusheyko S."/>
            <person name="Eads B.D."/>
            <person name="Frohlich T."/>
            <person name="Geiler-Samerotte K.A."/>
            <person name="Gerlach D."/>
            <person name="Hatcher P."/>
            <person name="Jogdeo S."/>
            <person name="Krijgsveld J."/>
            <person name="Kriventseva E.V."/>
            <person name="Kultz D."/>
            <person name="Laforsch C."/>
            <person name="Lindquist E."/>
            <person name="Lopez J."/>
            <person name="Manak J.R."/>
            <person name="Muller J."/>
            <person name="Pangilinan J."/>
            <person name="Patwardhan R.P."/>
            <person name="Pitluck S."/>
            <person name="Pritham E.J."/>
            <person name="Rechtsteiner A."/>
            <person name="Rho M."/>
            <person name="Rogozin I.B."/>
            <person name="Sakarya O."/>
            <person name="Salamov A."/>
            <person name="Schaack S."/>
            <person name="Shapiro H."/>
            <person name="Shiga Y."/>
            <person name="Skalitzky C."/>
            <person name="Smith Z."/>
            <person name="Souvorov A."/>
            <person name="Sung W."/>
            <person name="Tang Z."/>
            <person name="Tsuchiya D."/>
            <person name="Tu H."/>
            <person name="Vos H."/>
            <person name="Wang M."/>
            <person name="Wolf Y.I."/>
            <person name="Yamagata H."/>
            <person name="Yamada T."/>
            <person name="Ye Y."/>
            <person name="Shaw J.R."/>
            <person name="Andrews J."/>
            <person name="Crease T.J."/>
            <person name="Tang H."/>
            <person name="Lucas S.M."/>
            <person name="Robertson H.M."/>
            <person name="Bork P."/>
            <person name="Koonin E.V."/>
            <person name="Zdobnov E.M."/>
            <person name="Grigoriev I.V."/>
            <person name="Lynch M."/>
            <person name="Boore J.L."/>
        </authorList>
    </citation>
    <scope>NUCLEOTIDE SEQUENCE [LARGE SCALE GENOMIC DNA]</scope>
</reference>
<protein>
    <submittedName>
        <fullName evidence="2">Uncharacterized protein</fullName>
    </submittedName>
</protein>
<accession>E9GH65</accession>
<keyword evidence="1" id="KW-0812">Transmembrane</keyword>
<dbReference type="AlphaFoldDB" id="E9GH65"/>
<organism evidence="2 3">
    <name type="scientific">Daphnia pulex</name>
    <name type="common">Water flea</name>
    <dbReference type="NCBI Taxonomy" id="6669"/>
    <lineage>
        <taxon>Eukaryota</taxon>
        <taxon>Metazoa</taxon>
        <taxon>Ecdysozoa</taxon>
        <taxon>Arthropoda</taxon>
        <taxon>Crustacea</taxon>
        <taxon>Branchiopoda</taxon>
        <taxon>Diplostraca</taxon>
        <taxon>Cladocera</taxon>
        <taxon>Anomopoda</taxon>
        <taxon>Daphniidae</taxon>
        <taxon>Daphnia</taxon>
    </lineage>
</organism>
<keyword evidence="1" id="KW-0472">Membrane</keyword>
<dbReference type="InParanoid" id="E9GH65"/>
<keyword evidence="3" id="KW-1185">Reference proteome</keyword>
<dbReference type="EMBL" id="GL732544">
    <property type="protein sequence ID" value="EFX81244.1"/>
    <property type="molecule type" value="Genomic_DNA"/>
</dbReference>
<dbReference type="KEGG" id="dpx:DAPPUDRAFT_303605"/>
<feature type="transmembrane region" description="Helical" evidence="1">
    <location>
        <begin position="35"/>
        <end position="53"/>
    </location>
</feature>
<evidence type="ECO:0000313" key="3">
    <source>
        <dbReference type="Proteomes" id="UP000000305"/>
    </source>
</evidence>